<dbReference type="InterPro" id="IPR026001">
    <property type="entry name" value="Abi-like_C"/>
</dbReference>
<gene>
    <name evidence="2" type="ORF">O4J56_06760</name>
</gene>
<feature type="domain" description="Abortive infection protein-like C-terminal" evidence="1">
    <location>
        <begin position="200"/>
        <end position="282"/>
    </location>
</feature>
<organism evidence="2 3">
    <name type="scientific">Nocardiopsis endophytica</name>
    <dbReference type="NCBI Taxonomy" id="3018445"/>
    <lineage>
        <taxon>Bacteria</taxon>
        <taxon>Bacillati</taxon>
        <taxon>Actinomycetota</taxon>
        <taxon>Actinomycetes</taxon>
        <taxon>Streptosporangiales</taxon>
        <taxon>Nocardiopsidaceae</taxon>
        <taxon>Nocardiopsis</taxon>
    </lineage>
</organism>
<dbReference type="Proteomes" id="UP001527866">
    <property type="component" value="Unassembled WGS sequence"/>
</dbReference>
<name>A0ABT4U1I7_9ACTN</name>
<dbReference type="RefSeq" id="WP_270684411.1">
    <property type="nucleotide sequence ID" value="NZ_JAQFWQ010000013.1"/>
</dbReference>
<keyword evidence="3" id="KW-1185">Reference proteome</keyword>
<evidence type="ECO:0000313" key="3">
    <source>
        <dbReference type="Proteomes" id="UP001527866"/>
    </source>
</evidence>
<protein>
    <submittedName>
        <fullName evidence="2">Abortive infection family protein</fullName>
    </submittedName>
</protein>
<sequence>MRRPLTTRSPIRGTLPELNEDLLISLRHGPIEGTDDIRAALALLDLVRSELEAFSTNSEEVLTNPEIENAIRTLEAMTRRVGVDLKVPFRDFAKFRTYWLRNDGYGSWEARRQILDELFEPPRERLIALDDARLTPILPERSLANLKDPAAIHEHLRRIQRAIADDPAQVLGSAKELIESTAKIVLDARGLPVDDRADFPALVKSAQQALRLHPSAHVPGPDGHNAVKQILGAASNMANAVGELRNRYGTGHGPVSGRAGLGARHAHLAVNAATTWCQLMLDTLADEKAPWRNQTPEAPSA</sequence>
<dbReference type="Pfam" id="PF14355">
    <property type="entry name" value="Abi_C"/>
    <property type="match status" value="1"/>
</dbReference>
<proteinExistence type="predicted"/>
<evidence type="ECO:0000313" key="2">
    <source>
        <dbReference type="EMBL" id="MDA2810335.1"/>
    </source>
</evidence>
<reference evidence="2 3" key="1">
    <citation type="submission" date="2023-01" db="EMBL/GenBank/DDBJ databases">
        <title>Draft genome sequence of Nocardiopsis sp. RSe5-2 isolated from halophytes.</title>
        <authorList>
            <person name="Duangmal K."/>
            <person name="Chantavorakit T."/>
        </authorList>
    </citation>
    <scope>NUCLEOTIDE SEQUENCE [LARGE SCALE GENOMIC DNA]</scope>
    <source>
        <strain evidence="2 3">RSe5-2</strain>
    </source>
</reference>
<dbReference type="EMBL" id="JAQFWQ010000013">
    <property type="protein sequence ID" value="MDA2810335.1"/>
    <property type="molecule type" value="Genomic_DNA"/>
</dbReference>
<evidence type="ECO:0000259" key="1">
    <source>
        <dbReference type="Pfam" id="PF14355"/>
    </source>
</evidence>
<accession>A0ABT4U1I7</accession>
<comment type="caution">
    <text evidence="2">The sequence shown here is derived from an EMBL/GenBank/DDBJ whole genome shotgun (WGS) entry which is preliminary data.</text>
</comment>